<dbReference type="InterPro" id="IPR007159">
    <property type="entry name" value="SpoVT-AbrB_dom"/>
</dbReference>
<feature type="domain" description="SpoVT-AbrB" evidence="1">
    <location>
        <begin position="18"/>
        <end position="55"/>
    </location>
</feature>
<protein>
    <recommendedName>
        <fullName evidence="1">SpoVT-AbrB domain-containing protein</fullName>
    </recommendedName>
</protein>
<dbReference type="Proteomes" id="UP000011135">
    <property type="component" value="Unassembled WGS sequence"/>
</dbReference>
<dbReference type="STRING" id="1237149.C900_00675"/>
<dbReference type="Pfam" id="PF04014">
    <property type="entry name" value="MazE_antitoxin"/>
    <property type="match status" value="1"/>
</dbReference>
<name>L8JIV8_9BACT</name>
<evidence type="ECO:0000313" key="3">
    <source>
        <dbReference type="Proteomes" id="UP000011135"/>
    </source>
</evidence>
<dbReference type="GO" id="GO:0003677">
    <property type="term" value="F:DNA binding"/>
    <property type="evidence" value="ECO:0007669"/>
    <property type="project" value="InterPro"/>
</dbReference>
<organism evidence="2 3">
    <name type="scientific">Fulvivirga imtechensis AK7</name>
    <dbReference type="NCBI Taxonomy" id="1237149"/>
    <lineage>
        <taxon>Bacteria</taxon>
        <taxon>Pseudomonadati</taxon>
        <taxon>Bacteroidota</taxon>
        <taxon>Cytophagia</taxon>
        <taxon>Cytophagales</taxon>
        <taxon>Fulvivirgaceae</taxon>
        <taxon>Fulvivirga</taxon>
    </lineage>
</organism>
<reference evidence="2 3" key="1">
    <citation type="submission" date="2012-12" db="EMBL/GenBank/DDBJ databases">
        <title>Genome assembly of Fulvivirga imtechensis AK7.</title>
        <authorList>
            <person name="Nupur N."/>
            <person name="Khatri I."/>
            <person name="Kumar R."/>
            <person name="Subramanian S."/>
            <person name="Pinnaka A."/>
        </authorList>
    </citation>
    <scope>NUCLEOTIDE SEQUENCE [LARGE SCALE GENOMIC DNA]</scope>
    <source>
        <strain evidence="2 3">AK7</strain>
    </source>
</reference>
<dbReference type="EMBL" id="AMZN01000134">
    <property type="protein sequence ID" value="ELR68183.1"/>
    <property type="molecule type" value="Genomic_DNA"/>
</dbReference>
<comment type="caution">
    <text evidence="2">The sequence shown here is derived from an EMBL/GenBank/DDBJ whole genome shotgun (WGS) entry which is preliminary data.</text>
</comment>
<sequence>MARRSLEEREIRSLTKASGGRSYTVTIPLEHIKKLGWRAKQKLVVTLYRDRIIIKDWKK</sequence>
<evidence type="ECO:0000259" key="1">
    <source>
        <dbReference type="Pfam" id="PF04014"/>
    </source>
</evidence>
<dbReference type="AlphaFoldDB" id="L8JIV8"/>
<gene>
    <name evidence="2" type="ORF">C900_00675</name>
</gene>
<accession>L8JIV8</accession>
<keyword evidence="3" id="KW-1185">Reference proteome</keyword>
<dbReference type="RefSeq" id="WP_009583574.1">
    <property type="nucleotide sequence ID" value="NZ_AMZN01000134.1"/>
</dbReference>
<evidence type="ECO:0000313" key="2">
    <source>
        <dbReference type="EMBL" id="ELR68183.1"/>
    </source>
</evidence>
<dbReference type="SUPFAM" id="SSF89447">
    <property type="entry name" value="AbrB/MazE/MraZ-like"/>
    <property type="match status" value="1"/>
</dbReference>
<proteinExistence type="predicted"/>
<dbReference type="InterPro" id="IPR037914">
    <property type="entry name" value="SpoVT-AbrB_sf"/>
</dbReference>